<gene>
    <name evidence="1" type="ORF">RWD45_00575</name>
</gene>
<dbReference type="EMBL" id="JAWDIQ010000001">
    <property type="protein sequence ID" value="MDY0407412.1"/>
    <property type="molecule type" value="Genomic_DNA"/>
</dbReference>
<reference evidence="1 2" key="1">
    <citation type="submission" date="2023-10" db="EMBL/GenBank/DDBJ databases">
        <title>Virgibacillus soli CC-YMP-6 genome.</title>
        <authorList>
            <person name="Miliotis G."/>
            <person name="Sengupta P."/>
            <person name="Hameed A."/>
            <person name="Chuvochina M."/>
            <person name="Mcdonagh F."/>
            <person name="Simpson A.C."/>
            <person name="Singh N.K."/>
            <person name="Rekha P.D."/>
            <person name="Raman K."/>
            <person name="Hugenholtz P."/>
            <person name="Venkateswaran K."/>
        </authorList>
    </citation>
    <scope>NUCLEOTIDE SEQUENCE [LARGE SCALE GENOMIC DNA]</scope>
    <source>
        <strain evidence="1 2">CC-YMP-6</strain>
    </source>
</reference>
<evidence type="ECO:0000313" key="1">
    <source>
        <dbReference type="EMBL" id="MDY0407412.1"/>
    </source>
</evidence>
<accession>A0ABU5CNI8</accession>
<keyword evidence="2" id="KW-1185">Reference proteome</keyword>
<sequence>MKEMKKIESAVRAAANSVYGKGTAKANQLYSQMMNGAKSGFSINHSKKI</sequence>
<dbReference type="RefSeq" id="WP_320378242.1">
    <property type="nucleotide sequence ID" value="NZ_JAWDIQ010000001.1"/>
</dbReference>
<comment type="caution">
    <text evidence="1">The sequence shown here is derived from an EMBL/GenBank/DDBJ whole genome shotgun (WGS) entry which is preliminary data.</text>
</comment>
<evidence type="ECO:0000313" key="2">
    <source>
        <dbReference type="Proteomes" id="UP001275315"/>
    </source>
</evidence>
<organism evidence="1 2">
    <name type="scientific">Paracerasibacillus soli</name>
    <dbReference type="NCBI Taxonomy" id="480284"/>
    <lineage>
        <taxon>Bacteria</taxon>
        <taxon>Bacillati</taxon>
        <taxon>Bacillota</taxon>
        <taxon>Bacilli</taxon>
        <taxon>Bacillales</taxon>
        <taxon>Bacillaceae</taxon>
        <taxon>Paracerasibacillus</taxon>
    </lineage>
</organism>
<dbReference type="Proteomes" id="UP001275315">
    <property type="component" value="Unassembled WGS sequence"/>
</dbReference>
<name>A0ABU5CNI8_9BACI</name>
<proteinExistence type="predicted"/>
<protein>
    <submittedName>
        <fullName evidence="1">Uncharacterized protein</fullName>
    </submittedName>
</protein>